<reference evidence="2 3" key="1">
    <citation type="submission" date="2019-03" db="EMBL/GenBank/DDBJ databases">
        <title>WGS assembly of Setaria viridis.</title>
        <authorList>
            <person name="Huang P."/>
            <person name="Jenkins J."/>
            <person name="Grimwood J."/>
            <person name="Barry K."/>
            <person name="Healey A."/>
            <person name="Mamidi S."/>
            <person name="Sreedasyam A."/>
            <person name="Shu S."/>
            <person name="Feldman M."/>
            <person name="Wu J."/>
            <person name="Yu Y."/>
            <person name="Chen C."/>
            <person name="Johnson J."/>
            <person name="Rokhsar D."/>
            <person name="Baxter I."/>
            <person name="Schmutz J."/>
            <person name="Brutnell T."/>
            <person name="Kellogg E."/>
        </authorList>
    </citation>
    <scope>NUCLEOTIDE SEQUENCE [LARGE SCALE GENOMIC DNA]</scope>
    <source>
        <strain evidence="3">cv. A10</strain>
    </source>
</reference>
<dbReference type="EMBL" id="CM016553">
    <property type="protein sequence ID" value="TKW33361.1"/>
    <property type="molecule type" value="Genomic_DNA"/>
</dbReference>
<dbReference type="Proteomes" id="UP000298652">
    <property type="component" value="Chromosome 2"/>
</dbReference>
<dbReference type="AlphaFoldDB" id="A0A4U6VTV9"/>
<evidence type="ECO:0000313" key="3">
    <source>
        <dbReference type="Proteomes" id="UP000298652"/>
    </source>
</evidence>
<sequence length="119" mass="13226">MGKQQAAAVIFRKIEHLSSFSLSHSCRRAAPSTRPWVGRLDTCAGSCLRVQHAGQRTDLSQEMGARREAAVAPVAASIRRFPSQGTNAASIWRFHSEPRRERRQLGARQDESSTMSSYI</sequence>
<dbReference type="EMBL" id="CM016553">
    <property type="protein sequence ID" value="TKW33360.1"/>
    <property type="molecule type" value="Genomic_DNA"/>
</dbReference>
<gene>
    <name evidence="2" type="ORF">SEVIR_2G229201v2</name>
</gene>
<proteinExistence type="predicted"/>
<name>A0A4U6VTV9_SETVI</name>
<dbReference type="Gramene" id="TKW33361">
    <property type="protein sequence ID" value="TKW33361"/>
    <property type="gene ID" value="SEVIR_2G229201v2"/>
</dbReference>
<feature type="compositionally biased region" description="Basic and acidic residues" evidence="1">
    <location>
        <begin position="94"/>
        <end position="111"/>
    </location>
</feature>
<evidence type="ECO:0000256" key="1">
    <source>
        <dbReference type="SAM" id="MobiDB-lite"/>
    </source>
</evidence>
<protein>
    <submittedName>
        <fullName evidence="2">Uncharacterized protein</fullName>
    </submittedName>
</protein>
<keyword evidence="3" id="KW-1185">Reference proteome</keyword>
<organism evidence="2 3">
    <name type="scientific">Setaria viridis</name>
    <name type="common">Green bristlegrass</name>
    <name type="synonym">Setaria italica subsp. viridis</name>
    <dbReference type="NCBI Taxonomy" id="4556"/>
    <lineage>
        <taxon>Eukaryota</taxon>
        <taxon>Viridiplantae</taxon>
        <taxon>Streptophyta</taxon>
        <taxon>Embryophyta</taxon>
        <taxon>Tracheophyta</taxon>
        <taxon>Spermatophyta</taxon>
        <taxon>Magnoliopsida</taxon>
        <taxon>Liliopsida</taxon>
        <taxon>Poales</taxon>
        <taxon>Poaceae</taxon>
        <taxon>PACMAD clade</taxon>
        <taxon>Panicoideae</taxon>
        <taxon>Panicodae</taxon>
        <taxon>Paniceae</taxon>
        <taxon>Cenchrinae</taxon>
        <taxon>Setaria</taxon>
    </lineage>
</organism>
<dbReference type="Gramene" id="TKW33360">
    <property type="protein sequence ID" value="TKW33360"/>
    <property type="gene ID" value="SEVIR_2G229201v2"/>
</dbReference>
<feature type="region of interest" description="Disordered" evidence="1">
    <location>
        <begin position="89"/>
        <end position="119"/>
    </location>
</feature>
<accession>A0A4U6VTV9</accession>
<evidence type="ECO:0000313" key="2">
    <source>
        <dbReference type="EMBL" id="TKW33360.1"/>
    </source>
</evidence>